<feature type="compositionally biased region" description="Basic and acidic residues" evidence="1">
    <location>
        <begin position="37"/>
        <end position="51"/>
    </location>
</feature>
<feature type="signal peptide" evidence="2">
    <location>
        <begin position="1"/>
        <end position="16"/>
    </location>
</feature>
<feature type="region of interest" description="Disordered" evidence="1">
    <location>
        <begin position="30"/>
        <end position="84"/>
    </location>
</feature>
<accession>M7SY48</accession>
<evidence type="ECO:0008006" key="5">
    <source>
        <dbReference type="Google" id="ProtNLM"/>
    </source>
</evidence>
<reference evidence="4" key="1">
    <citation type="journal article" date="2013" name="Genome Announc.">
        <title>Draft genome sequence of the grapevine dieback fungus Eutypa lata UCR-EL1.</title>
        <authorList>
            <person name="Blanco-Ulate B."/>
            <person name="Rolshausen P.E."/>
            <person name="Cantu D."/>
        </authorList>
    </citation>
    <scope>NUCLEOTIDE SEQUENCE [LARGE SCALE GENOMIC DNA]</scope>
    <source>
        <strain evidence="4">UCR-EL1</strain>
    </source>
</reference>
<evidence type="ECO:0000313" key="3">
    <source>
        <dbReference type="EMBL" id="EMR69207.1"/>
    </source>
</evidence>
<gene>
    <name evidence="3" type="ORF">UCREL1_3777</name>
</gene>
<dbReference type="OrthoDB" id="4777795at2759"/>
<dbReference type="AlphaFoldDB" id="M7SY48"/>
<dbReference type="HOGENOM" id="CLU_2320374_0_0_1"/>
<protein>
    <recommendedName>
        <fullName evidence="5">Secreted protein</fullName>
    </recommendedName>
</protein>
<sequence length="99" mass="10744">MMFPLSHIFTILTLSAELLVISKLPNPIMPAPSDGPDMPHVHQGIEHDGAVRDGLLSPDADGVRGRDGDPTLPDVRPVSDPDRVDHVYDGVRGHVYHHG</sequence>
<dbReference type="Proteomes" id="UP000012174">
    <property type="component" value="Unassembled WGS sequence"/>
</dbReference>
<proteinExistence type="predicted"/>
<dbReference type="EMBL" id="KB706119">
    <property type="protein sequence ID" value="EMR69207.1"/>
    <property type="molecule type" value="Genomic_DNA"/>
</dbReference>
<keyword evidence="2" id="KW-0732">Signal</keyword>
<dbReference type="KEGG" id="ela:UCREL1_3777"/>
<name>M7SY48_EUTLA</name>
<organism evidence="3 4">
    <name type="scientific">Eutypa lata (strain UCR-EL1)</name>
    <name type="common">Grapevine dieback disease fungus</name>
    <name type="synonym">Eutypa armeniacae</name>
    <dbReference type="NCBI Taxonomy" id="1287681"/>
    <lineage>
        <taxon>Eukaryota</taxon>
        <taxon>Fungi</taxon>
        <taxon>Dikarya</taxon>
        <taxon>Ascomycota</taxon>
        <taxon>Pezizomycotina</taxon>
        <taxon>Sordariomycetes</taxon>
        <taxon>Xylariomycetidae</taxon>
        <taxon>Xylariales</taxon>
        <taxon>Diatrypaceae</taxon>
        <taxon>Eutypa</taxon>
    </lineage>
</organism>
<evidence type="ECO:0000313" key="4">
    <source>
        <dbReference type="Proteomes" id="UP000012174"/>
    </source>
</evidence>
<evidence type="ECO:0000256" key="1">
    <source>
        <dbReference type="SAM" id="MobiDB-lite"/>
    </source>
</evidence>
<evidence type="ECO:0000256" key="2">
    <source>
        <dbReference type="SAM" id="SignalP"/>
    </source>
</evidence>
<keyword evidence="4" id="KW-1185">Reference proteome</keyword>
<feature type="chain" id="PRO_5004085233" description="Secreted protein" evidence="2">
    <location>
        <begin position="17"/>
        <end position="99"/>
    </location>
</feature>